<dbReference type="OrthoDB" id="4066896at2759"/>
<dbReference type="STRING" id="984485.A0A1E4RKG8"/>
<dbReference type="Pfam" id="PF12015">
    <property type="entry name" value="Bud3_N"/>
    <property type="match status" value="1"/>
</dbReference>
<dbReference type="AlphaFoldDB" id="A0A1E4RKG8"/>
<feature type="region of interest" description="Disordered" evidence="1">
    <location>
        <begin position="33"/>
        <end position="56"/>
    </location>
</feature>
<evidence type="ECO:0000313" key="4">
    <source>
        <dbReference type="Proteomes" id="UP000095085"/>
    </source>
</evidence>
<evidence type="ECO:0000256" key="1">
    <source>
        <dbReference type="SAM" id="MobiDB-lite"/>
    </source>
</evidence>
<dbReference type="RefSeq" id="XP_020076810.1">
    <property type="nucleotide sequence ID" value="XM_020224023.1"/>
</dbReference>
<feature type="non-terminal residue" evidence="3">
    <location>
        <position position="841"/>
    </location>
</feature>
<dbReference type="InterPro" id="IPR021895">
    <property type="entry name" value="Bud3_N"/>
</dbReference>
<accession>A0A1E4RKG8</accession>
<evidence type="ECO:0000313" key="3">
    <source>
        <dbReference type="EMBL" id="ODV67743.1"/>
    </source>
</evidence>
<gene>
    <name evidence="3" type="ORF">HYPBUDRAFT_98939</name>
</gene>
<dbReference type="GeneID" id="30998572"/>
<dbReference type="EMBL" id="KV454540">
    <property type="protein sequence ID" value="ODV67743.1"/>
    <property type="molecule type" value="Genomic_DNA"/>
</dbReference>
<dbReference type="SMART" id="SM00325">
    <property type="entry name" value="RhoGEF"/>
    <property type="match status" value="1"/>
</dbReference>
<dbReference type="InterPro" id="IPR035899">
    <property type="entry name" value="DBL_dom_sf"/>
</dbReference>
<reference evidence="4" key="1">
    <citation type="submission" date="2016-05" db="EMBL/GenBank/DDBJ databases">
        <title>Comparative genomics of biotechnologically important yeasts.</title>
        <authorList>
            <consortium name="DOE Joint Genome Institute"/>
            <person name="Riley R."/>
            <person name="Haridas S."/>
            <person name="Wolfe K.H."/>
            <person name="Lopes M.R."/>
            <person name="Hittinger C.T."/>
            <person name="Goker M."/>
            <person name="Salamov A."/>
            <person name="Wisecaver J."/>
            <person name="Long T.M."/>
            <person name="Aerts A.L."/>
            <person name="Barry K."/>
            <person name="Choi C."/>
            <person name="Clum A."/>
            <person name="Coughlan A.Y."/>
            <person name="Deshpande S."/>
            <person name="Douglass A.P."/>
            <person name="Hanson S.J."/>
            <person name="Klenk H.-P."/>
            <person name="Labutti K."/>
            <person name="Lapidus A."/>
            <person name="Lindquist E."/>
            <person name="Lipzen A."/>
            <person name="Meier-Kolthoff J.P."/>
            <person name="Ohm R.A."/>
            <person name="Otillar R.P."/>
            <person name="Pangilinan J."/>
            <person name="Peng Y."/>
            <person name="Rokas A."/>
            <person name="Rosa C.A."/>
            <person name="Scheuner C."/>
            <person name="Sibirny A.A."/>
            <person name="Slot J.C."/>
            <person name="Stielow J.B."/>
            <person name="Sun H."/>
            <person name="Kurtzman C.P."/>
            <person name="Blackwell M."/>
            <person name="Grigoriev I.V."/>
            <person name="Jeffries T.W."/>
        </authorList>
    </citation>
    <scope>NUCLEOTIDE SEQUENCE [LARGE SCALE GENOMIC DNA]</scope>
    <source>
        <strain evidence="4">NRRL Y-1933</strain>
    </source>
</reference>
<feature type="domain" description="DH" evidence="2">
    <location>
        <begin position="305"/>
        <end position="497"/>
    </location>
</feature>
<dbReference type="SUPFAM" id="SSF48065">
    <property type="entry name" value="DBL homology domain (DH-domain)"/>
    <property type="match status" value="1"/>
</dbReference>
<feature type="compositionally biased region" description="Basic and acidic residues" evidence="1">
    <location>
        <begin position="33"/>
        <end position="50"/>
    </location>
</feature>
<keyword evidence="4" id="KW-1185">Reference proteome</keyword>
<dbReference type="InterPro" id="IPR000219">
    <property type="entry name" value="DH_dom"/>
</dbReference>
<sequence length="841" mass="96569">MSIYQRYASGAHDRAFFNNSKASHRIISIDNLTKPHADDNNSDYNSKDDKDNDDEQESVGFIQLNPLSGQFDPHNESIFSISSNSITEWLSIFPNAAYFTGYDESLFEHIVIIVYENLKSGKISTLSITKFGVVSYDNLILDSRSRFWPSCENLLPEHQKSNVRRALAITNLKNYNRLSNHPGQFVVNKHWDETTAGSIANNMNLLVDKKPDELGVKLLQLGLLQQHTIQSTILDVIYDNSSSTASSKIVEENNKLVFLLGAQLDQLFDPLLEYSPEHMDIVYIPPSSDEFERPQFESNTLIDSIVGEIINVQTNYTMGLVNLLQNFIIPLRVFVLASTPGSGITKVNQVFPPTIDEITRINCILHENLEKTSKLGYVEVFKVLGMTLPYFYKAFIRHEANLKNFQNRLNKFAKKNSRRIFENNDINKGGFSMSEIESIVSGSLLELPRLKLILRRLYDTVAIEKSKLTNFDGSIDEDPEMTIIESYYKSAIETIDAFGYVEVDEESKGNHNRIFTPTGKLLTELASNWPAELQYGWLSRKVVGIFELANVKEEVDEFHNIDIMIIFSDHILFLNIVDHDYYNNVKSSNKPFKKLSLADVLMHSLVNEKPLPSLSQFPSMKVKFWCGINDVIASTYKSYSPRTSSEEEYIRFMNVSKIGFRSTNLNNRTYTQYYQVLKQDNTNPDSNKIIELINKSKVLHKTQPFHLFKSYDANLHIYSTAHDKSTYEEEKSKSPFALFLNETIKDPAKYFEENPQIYLVLCASFINDFKIEIVGFNKTNNFTIHEIIFSEDLLKCLKEILAKNYFFLFTSYNAITEILTQGYKSDLSYYSNIFSKTNQQK</sequence>
<organism evidence="3 4">
    <name type="scientific">Hyphopichia burtonii NRRL Y-1933</name>
    <dbReference type="NCBI Taxonomy" id="984485"/>
    <lineage>
        <taxon>Eukaryota</taxon>
        <taxon>Fungi</taxon>
        <taxon>Dikarya</taxon>
        <taxon>Ascomycota</taxon>
        <taxon>Saccharomycotina</taxon>
        <taxon>Pichiomycetes</taxon>
        <taxon>Debaryomycetaceae</taxon>
        <taxon>Hyphopichia</taxon>
    </lineage>
</organism>
<dbReference type="Proteomes" id="UP000095085">
    <property type="component" value="Unassembled WGS sequence"/>
</dbReference>
<dbReference type="GO" id="GO:0005085">
    <property type="term" value="F:guanyl-nucleotide exchange factor activity"/>
    <property type="evidence" value="ECO:0007669"/>
    <property type="project" value="InterPro"/>
</dbReference>
<proteinExistence type="predicted"/>
<name>A0A1E4RKG8_9ASCO</name>
<evidence type="ECO:0000259" key="2">
    <source>
        <dbReference type="SMART" id="SM00325"/>
    </source>
</evidence>
<dbReference type="InterPro" id="IPR057454">
    <property type="entry name" value="Bud3_C"/>
</dbReference>
<dbReference type="Pfam" id="PF25351">
    <property type="entry name" value="PH_BUD3_C"/>
    <property type="match status" value="1"/>
</dbReference>
<protein>
    <recommendedName>
        <fullName evidence="2">DH domain-containing protein</fullName>
    </recommendedName>
</protein>